<dbReference type="Proteomes" id="UP000022910">
    <property type="component" value="Unassembled WGS sequence"/>
</dbReference>
<evidence type="ECO:0000313" key="1">
    <source>
        <dbReference type="EMBL" id="EXX58667.1"/>
    </source>
</evidence>
<reference evidence="1 2" key="1">
    <citation type="submission" date="2014-02" db="EMBL/GenBank/DDBJ databases">
        <title>Single nucleus genome sequencing reveals high similarity among nuclei of an endomycorrhizal fungus.</title>
        <authorList>
            <person name="Lin K."/>
            <person name="Geurts R."/>
            <person name="Zhang Z."/>
            <person name="Limpens E."/>
            <person name="Saunders D.G."/>
            <person name="Mu D."/>
            <person name="Pang E."/>
            <person name="Cao H."/>
            <person name="Cha H."/>
            <person name="Lin T."/>
            <person name="Zhou Q."/>
            <person name="Shang Y."/>
            <person name="Li Y."/>
            <person name="Ivanov S."/>
            <person name="Sharma T."/>
            <person name="Velzen R.V."/>
            <person name="Ruijter N.D."/>
            <person name="Aanen D.K."/>
            <person name="Win J."/>
            <person name="Kamoun S."/>
            <person name="Bisseling T."/>
            <person name="Huang S."/>
        </authorList>
    </citation>
    <scope>NUCLEOTIDE SEQUENCE [LARGE SCALE GENOMIC DNA]</scope>
    <source>
        <strain evidence="2">DAOM197198w</strain>
    </source>
</reference>
<dbReference type="AlphaFoldDB" id="A0A015INA0"/>
<dbReference type="EMBL" id="JEMT01026643">
    <property type="protein sequence ID" value="EXX58667.1"/>
    <property type="molecule type" value="Genomic_DNA"/>
</dbReference>
<sequence>MSCQQFHLLIYSEHLCVFCITVIQVFKIEVCGKGFGSKPKLIMCPQISHNLEITFNSRKDFNKEFAKLDSLHTEAKINTFTTNNKPNVSANKKSLRGQNPRHYFNNLLMNGNVPVKRNKANLSKNSVRKHDFFGKIRV</sequence>
<protein>
    <submittedName>
        <fullName evidence="1">Uncharacterized protein</fullName>
    </submittedName>
</protein>
<name>A0A015INA0_RHIIW</name>
<dbReference type="HOGENOM" id="CLU_1856391_0_0_1"/>
<comment type="caution">
    <text evidence="1">The sequence shown here is derived from an EMBL/GenBank/DDBJ whole genome shotgun (WGS) entry which is preliminary data.</text>
</comment>
<organism evidence="1 2">
    <name type="scientific">Rhizophagus irregularis (strain DAOM 197198w)</name>
    <name type="common">Glomus intraradices</name>
    <dbReference type="NCBI Taxonomy" id="1432141"/>
    <lineage>
        <taxon>Eukaryota</taxon>
        <taxon>Fungi</taxon>
        <taxon>Fungi incertae sedis</taxon>
        <taxon>Mucoromycota</taxon>
        <taxon>Glomeromycotina</taxon>
        <taxon>Glomeromycetes</taxon>
        <taxon>Glomerales</taxon>
        <taxon>Glomeraceae</taxon>
        <taxon>Rhizophagus</taxon>
    </lineage>
</organism>
<proteinExistence type="predicted"/>
<keyword evidence="2" id="KW-1185">Reference proteome</keyword>
<dbReference type="OrthoDB" id="2308164at2759"/>
<accession>A0A015INA0</accession>
<gene>
    <name evidence="1" type="ORF">RirG_195920</name>
</gene>
<evidence type="ECO:0000313" key="2">
    <source>
        <dbReference type="Proteomes" id="UP000022910"/>
    </source>
</evidence>